<organism evidence="16 17">
    <name type="scientific">Iodobacter fluviatilis</name>
    <dbReference type="NCBI Taxonomy" id="537"/>
    <lineage>
        <taxon>Bacteria</taxon>
        <taxon>Pseudomonadati</taxon>
        <taxon>Pseudomonadota</taxon>
        <taxon>Betaproteobacteria</taxon>
        <taxon>Neisseriales</taxon>
        <taxon>Chitinibacteraceae</taxon>
        <taxon>Iodobacter</taxon>
    </lineage>
</organism>
<dbReference type="SUPFAM" id="SSF55594">
    <property type="entry name" value="HPr-like"/>
    <property type="match status" value="1"/>
</dbReference>
<dbReference type="EMBL" id="CP025781">
    <property type="protein sequence ID" value="QBC43633.1"/>
    <property type="molecule type" value="Genomic_DNA"/>
</dbReference>
<keyword evidence="10" id="KW-0598">Phosphotransferase system</keyword>
<dbReference type="PROSITE" id="PS51093">
    <property type="entry name" value="PTS_EIIA_TYPE_1"/>
    <property type="match status" value="1"/>
</dbReference>
<dbReference type="Pfam" id="PF02896">
    <property type="entry name" value="PEP-utilizers_C"/>
    <property type="match status" value="1"/>
</dbReference>
<sequence>MNNSTQASRLDLFAPLSGVVVAIESVPDPVFAQKMVGDGISVDPISNHLLAPIAGKVTQLHSSRHAITITTPAGVEVLIHIGLDTVMMRGEGFTAKVAEGAEVKVGQPLIEFDADLVARKALSLLTQMVITTGDKVVKYTPTTKKTVVAGQDILLSLDLAGATLVGNASSVAPQADAAIQSAAVIVPNPTGLHARPAAVLANMAKTFTSELKLVRAGDEANAKSVVSIMGLEVQHGDSIFVKAIGPDAGQAAKALAELIASGSGEDCGGVLPAVAAKHIPKAQTRPALKSNDPNVLMGVSASPGLAVGHIFQVKQEVIDVHEAGDKPELEKRRLDVALKEAYQQLEALKGEIADPEKAGIFTAHQELLSDPDLLDLATAAISQGKSAGFAWRAAFTSYADKLAKLKNEILAGRANDIRDIGRRVLRLIAGIKEAAFEVPDDAILIAEDLTPSDTASLDRNKVLGFCTIGGGATSHVAILARSLNIPAICGIEDAALQLANGTPVILEGSKGCLRLNPSPEEVSSIRERQLKLAKRQAEELAAAFEPATTTDGVCVEVVANIGGLEEAQHSVKLGGEGVGLLRSEFLYLERTEAPSEAEQDKIYSDIAKSLGKDRTFVVRTLDVGGDKPLPYLPMPAEENPFLGVRGVRLCLAEPELLHTQIRAILRSAEHAKLAIMFPMITSLEEVREVKRIVAEEKAVLGVTAAVQIGIMVEVPATAVMAEIFAREVDFFSIGTNDLTQYTLAMDRGHPKLAKDADAMHPGVLRLIANTVKGAHTHGKWVGVCGGIASDPSAVPLLIGMGVDELSVSVPAIPAVKALVRTLSKADCQKLAAEVLQMGTVAEVRTRLSQQLAD</sequence>
<dbReference type="GO" id="GO:0046872">
    <property type="term" value="F:metal ion binding"/>
    <property type="evidence" value="ECO:0007669"/>
    <property type="project" value="UniProtKB-KW"/>
</dbReference>
<dbReference type="Proteomes" id="UP000515917">
    <property type="component" value="Chromosome"/>
</dbReference>
<dbReference type="NCBIfam" id="TIGR01003">
    <property type="entry name" value="PTS_HPr_family"/>
    <property type="match status" value="1"/>
</dbReference>
<dbReference type="InterPro" id="IPR036637">
    <property type="entry name" value="Phosphohistidine_dom_sf"/>
</dbReference>
<evidence type="ECO:0000313" key="17">
    <source>
        <dbReference type="Proteomes" id="UP000515917"/>
    </source>
</evidence>
<dbReference type="GO" id="GO:0008965">
    <property type="term" value="F:phosphoenolpyruvate-protein phosphotransferase activity"/>
    <property type="evidence" value="ECO:0007669"/>
    <property type="project" value="UniProtKB-EC"/>
</dbReference>
<dbReference type="InterPro" id="IPR008279">
    <property type="entry name" value="PEP-util_enz_mobile_dom"/>
</dbReference>
<evidence type="ECO:0000259" key="15">
    <source>
        <dbReference type="PROSITE" id="PS51350"/>
    </source>
</evidence>
<dbReference type="InterPro" id="IPR023151">
    <property type="entry name" value="PEP_util_CS"/>
</dbReference>
<dbReference type="Pfam" id="PF00381">
    <property type="entry name" value="PTS-HPr"/>
    <property type="match status" value="1"/>
</dbReference>
<evidence type="ECO:0000256" key="10">
    <source>
        <dbReference type="ARBA" id="ARBA00022683"/>
    </source>
</evidence>
<keyword evidence="8" id="KW-0762">Sugar transport</keyword>
<evidence type="ECO:0000256" key="2">
    <source>
        <dbReference type="ARBA" id="ARBA00001946"/>
    </source>
</evidence>
<dbReference type="Pfam" id="PF00358">
    <property type="entry name" value="PTS_EIIA_1"/>
    <property type="match status" value="1"/>
</dbReference>
<comment type="similarity">
    <text evidence="4">Belongs to the PEP-utilizing enzyme family.</text>
</comment>
<proteinExistence type="inferred from homology"/>
<dbReference type="Pfam" id="PF05524">
    <property type="entry name" value="PEP-utilisers_N"/>
    <property type="match status" value="1"/>
</dbReference>
<keyword evidence="17" id="KW-1185">Reference proteome</keyword>
<evidence type="ECO:0000256" key="5">
    <source>
        <dbReference type="ARBA" id="ARBA00012232"/>
    </source>
</evidence>
<dbReference type="Gene3D" id="3.50.30.10">
    <property type="entry name" value="Phosphohistidine domain"/>
    <property type="match status" value="1"/>
</dbReference>
<comment type="cofactor">
    <cofactor evidence="2">
        <name>Mg(2+)</name>
        <dbReference type="ChEBI" id="CHEBI:18420"/>
    </cofactor>
</comment>
<keyword evidence="13" id="KW-0460">Magnesium</keyword>
<dbReference type="PRINTS" id="PR01736">
    <property type="entry name" value="PHPHTRNFRASE"/>
</dbReference>
<dbReference type="InterPro" id="IPR006318">
    <property type="entry name" value="PTS_EI-like"/>
</dbReference>
<dbReference type="GO" id="GO:0016301">
    <property type="term" value="F:kinase activity"/>
    <property type="evidence" value="ECO:0007669"/>
    <property type="project" value="UniProtKB-KW"/>
</dbReference>
<dbReference type="InterPro" id="IPR035895">
    <property type="entry name" value="HPr-like_sf"/>
</dbReference>
<dbReference type="InterPro" id="IPR008731">
    <property type="entry name" value="PTS_EIN"/>
</dbReference>
<dbReference type="PANTHER" id="PTHR46244:SF6">
    <property type="entry name" value="PHOSPHOENOLPYRUVATE-PROTEIN PHOSPHOTRANSFERASE"/>
    <property type="match status" value="1"/>
</dbReference>
<reference evidence="16 17" key="1">
    <citation type="submission" date="2018-01" db="EMBL/GenBank/DDBJ databases">
        <title>Genome sequence of Iodobacter sp. strain PCH194 isolated from Indian Trans-Himalaya.</title>
        <authorList>
            <person name="Kumar V."/>
            <person name="Thakur V."/>
            <person name="Kumar S."/>
            <person name="Singh D."/>
        </authorList>
    </citation>
    <scope>NUCLEOTIDE SEQUENCE [LARGE SCALE GENOMIC DNA]</scope>
    <source>
        <strain evidence="16 17">PCH194</strain>
    </source>
</reference>
<evidence type="ECO:0000256" key="8">
    <source>
        <dbReference type="ARBA" id="ARBA00022597"/>
    </source>
</evidence>
<evidence type="ECO:0000256" key="7">
    <source>
        <dbReference type="ARBA" id="ARBA00022490"/>
    </source>
</evidence>
<dbReference type="PROSITE" id="PS00369">
    <property type="entry name" value="PTS_HPR_HIS"/>
    <property type="match status" value="1"/>
</dbReference>
<dbReference type="InterPro" id="IPR001020">
    <property type="entry name" value="PTS_HPr_His_P_site"/>
</dbReference>
<dbReference type="InterPro" id="IPR040442">
    <property type="entry name" value="Pyrv_kinase-like_dom_sf"/>
</dbReference>
<comment type="subcellular location">
    <subcellularLocation>
        <location evidence="3">Cytoplasm</location>
    </subcellularLocation>
</comment>
<dbReference type="InterPro" id="IPR011055">
    <property type="entry name" value="Dup_hybrid_motif"/>
</dbReference>
<keyword evidence="6" id="KW-0813">Transport</keyword>
<keyword evidence="7" id="KW-0963">Cytoplasm</keyword>
<dbReference type="SUPFAM" id="SSF51261">
    <property type="entry name" value="Duplicated hybrid motif"/>
    <property type="match status" value="1"/>
</dbReference>
<dbReference type="AlphaFoldDB" id="A0A7G3G9A5"/>
<gene>
    <name evidence="16" type="primary">ptsP</name>
    <name evidence="16" type="ORF">C1H71_08815</name>
</gene>
<comment type="catalytic activity">
    <reaction evidence="1">
        <text>L-histidyl-[protein] + phosphoenolpyruvate = N(pros)-phospho-L-histidyl-[protein] + pyruvate</text>
        <dbReference type="Rhea" id="RHEA:23880"/>
        <dbReference type="Rhea" id="RHEA-COMP:9745"/>
        <dbReference type="Rhea" id="RHEA-COMP:9746"/>
        <dbReference type="ChEBI" id="CHEBI:15361"/>
        <dbReference type="ChEBI" id="CHEBI:29979"/>
        <dbReference type="ChEBI" id="CHEBI:58702"/>
        <dbReference type="ChEBI" id="CHEBI:64837"/>
        <dbReference type="EC" id="2.7.3.9"/>
    </reaction>
</comment>
<evidence type="ECO:0000256" key="1">
    <source>
        <dbReference type="ARBA" id="ARBA00000683"/>
    </source>
</evidence>
<dbReference type="InterPro" id="IPR015813">
    <property type="entry name" value="Pyrv/PenolPyrv_kinase-like_dom"/>
</dbReference>
<evidence type="ECO:0000256" key="3">
    <source>
        <dbReference type="ARBA" id="ARBA00004496"/>
    </source>
</evidence>
<dbReference type="InterPro" id="IPR036618">
    <property type="entry name" value="PtsI_HPr-bd_sf"/>
</dbReference>
<dbReference type="SUPFAM" id="SSF47831">
    <property type="entry name" value="Enzyme I of the PEP:sugar phosphotransferase system HPr-binding (sub)domain"/>
    <property type="match status" value="1"/>
</dbReference>
<dbReference type="KEGG" id="ifl:C1H71_08815"/>
<dbReference type="InterPro" id="IPR000121">
    <property type="entry name" value="PEP_util_C"/>
</dbReference>
<name>A0A7G3G9A5_9NEIS</name>
<keyword evidence="9 16" id="KW-0808">Transferase</keyword>
<dbReference type="InterPro" id="IPR001127">
    <property type="entry name" value="PTS_EIIA_1_perm"/>
</dbReference>
<dbReference type="PRINTS" id="PR00107">
    <property type="entry name" value="PHOSPHOCPHPR"/>
</dbReference>
<accession>A0A7G3G9A5</accession>
<dbReference type="GO" id="GO:0005737">
    <property type="term" value="C:cytoplasm"/>
    <property type="evidence" value="ECO:0007669"/>
    <property type="project" value="UniProtKB-SubCell"/>
</dbReference>
<dbReference type="Gene3D" id="3.20.20.60">
    <property type="entry name" value="Phosphoenolpyruvate-binding domains"/>
    <property type="match status" value="1"/>
</dbReference>
<dbReference type="Gene3D" id="2.70.70.10">
    <property type="entry name" value="Glucose Permease (Domain IIA)"/>
    <property type="match status" value="1"/>
</dbReference>
<dbReference type="NCBIfam" id="TIGR01417">
    <property type="entry name" value="PTS_I_fam"/>
    <property type="match status" value="1"/>
</dbReference>
<feature type="domain" description="HPr" evidence="15">
    <location>
        <begin position="179"/>
        <end position="266"/>
    </location>
</feature>
<dbReference type="EC" id="2.7.3.9" evidence="5"/>
<dbReference type="Gene3D" id="3.30.1340.10">
    <property type="entry name" value="HPr-like"/>
    <property type="match status" value="1"/>
</dbReference>
<dbReference type="SUPFAM" id="SSF51621">
    <property type="entry name" value="Phosphoenolpyruvate/pyruvate domain"/>
    <property type="match status" value="1"/>
</dbReference>
<dbReference type="PROSITE" id="PS00742">
    <property type="entry name" value="PEP_ENZYMES_2"/>
    <property type="match status" value="1"/>
</dbReference>
<evidence type="ECO:0000256" key="6">
    <source>
        <dbReference type="ARBA" id="ARBA00022448"/>
    </source>
</evidence>
<feature type="domain" description="PTS EIIA type-1" evidence="14">
    <location>
        <begin position="28"/>
        <end position="132"/>
    </location>
</feature>
<dbReference type="Pfam" id="PF00391">
    <property type="entry name" value="PEP-utilizers"/>
    <property type="match status" value="1"/>
</dbReference>
<dbReference type="NCBIfam" id="TIGR00830">
    <property type="entry name" value="PTBA"/>
    <property type="match status" value="1"/>
</dbReference>
<dbReference type="InterPro" id="IPR000032">
    <property type="entry name" value="HPr-like"/>
</dbReference>
<dbReference type="FunFam" id="2.70.70.10:FF:000001">
    <property type="entry name" value="PTS system glucose-specific IIA component"/>
    <property type="match status" value="1"/>
</dbReference>
<dbReference type="Gene3D" id="1.10.274.10">
    <property type="entry name" value="PtsI, HPr-binding domain"/>
    <property type="match status" value="1"/>
</dbReference>
<evidence type="ECO:0000259" key="14">
    <source>
        <dbReference type="PROSITE" id="PS51093"/>
    </source>
</evidence>
<dbReference type="SUPFAM" id="SSF52009">
    <property type="entry name" value="Phosphohistidine domain"/>
    <property type="match status" value="1"/>
</dbReference>
<evidence type="ECO:0000256" key="11">
    <source>
        <dbReference type="ARBA" id="ARBA00022723"/>
    </source>
</evidence>
<dbReference type="GO" id="GO:0009401">
    <property type="term" value="P:phosphoenolpyruvate-dependent sugar phosphotransferase system"/>
    <property type="evidence" value="ECO:0007669"/>
    <property type="project" value="UniProtKB-KW"/>
</dbReference>
<dbReference type="PROSITE" id="PS51350">
    <property type="entry name" value="PTS_HPR_DOM"/>
    <property type="match status" value="1"/>
</dbReference>
<evidence type="ECO:0000256" key="9">
    <source>
        <dbReference type="ARBA" id="ARBA00022679"/>
    </source>
</evidence>
<dbReference type="InterPro" id="IPR050499">
    <property type="entry name" value="PEP-utilizing_PTS_enzyme"/>
</dbReference>
<protein>
    <recommendedName>
        <fullName evidence="5">phosphoenolpyruvate--protein phosphotransferase</fullName>
        <ecNumber evidence="5">2.7.3.9</ecNumber>
    </recommendedName>
</protein>
<evidence type="ECO:0000256" key="4">
    <source>
        <dbReference type="ARBA" id="ARBA00007837"/>
    </source>
</evidence>
<evidence type="ECO:0000256" key="13">
    <source>
        <dbReference type="ARBA" id="ARBA00022842"/>
    </source>
</evidence>
<evidence type="ECO:0000313" key="16">
    <source>
        <dbReference type="EMBL" id="QBC43633.1"/>
    </source>
</evidence>
<dbReference type="CDD" id="cd00367">
    <property type="entry name" value="PTS-HPr_like"/>
    <property type="match status" value="1"/>
</dbReference>
<keyword evidence="11" id="KW-0479">Metal-binding</keyword>
<dbReference type="PROSITE" id="PS00371">
    <property type="entry name" value="PTS_EIIA_TYPE_1_HIS"/>
    <property type="match status" value="1"/>
</dbReference>
<evidence type="ECO:0000256" key="12">
    <source>
        <dbReference type="ARBA" id="ARBA00022777"/>
    </source>
</evidence>
<dbReference type="RefSeq" id="WP_130106212.1">
    <property type="nucleotide sequence ID" value="NZ_CP025781.1"/>
</dbReference>
<dbReference type="PANTHER" id="PTHR46244">
    <property type="entry name" value="PHOSPHOENOLPYRUVATE-PROTEIN PHOSPHOTRANSFERASE"/>
    <property type="match status" value="1"/>
</dbReference>
<keyword evidence="12" id="KW-0418">Kinase</keyword>
<keyword evidence="16" id="KW-0670">Pyruvate</keyword>